<name>A0A223CXH4_9BACL</name>
<dbReference type="Proteomes" id="UP000214688">
    <property type="component" value="Chromosome"/>
</dbReference>
<reference evidence="1 2" key="1">
    <citation type="journal article" date="2015" name="Int. J. Syst. Evol. Microbiol.">
        <title>Tumebacillus algifaecis sp. nov., isolated from decomposing algal scum.</title>
        <authorList>
            <person name="Wu Y.F."/>
            <person name="Zhang B."/>
            <person name="Xing P."/>
            <person name="Wu Q.L."/>
            <person name="Liu S.J."/>
        </authorList>
    </citation>
    <scope>NUCLEOTIDE SEQUENCE [LARGE SCALE GENOMIC DNA]</scope>
    <source>
        <strain evidence="1 2">THMBR28</strain>
    </source>
</reference>
<dbReference type="EMBL" id="CP022657">
    <property type="protein sequence ID" value="ASS73996.1"/>
    <property type="molecule type" value="Genomic_DNA"/>
</dbReference>
<dbReference type="AntiFam" id="ANF00178">
    <property type="entry name" value="Shadow ORF (opposite dhbF)"/>
</dbReference>
<dbReference type="AlphaFoldDB" id="A0A223CXH4"/>
<organism evidence="1 2">
    <name type="scientific">Tumebacillus algifaecis</name>
    <dbReference type="NCBI Taxonomy" id="1214604"/>
    <lineage>
        <taxon>Bacteria</taxon>
        <taxon>Bacillati</taxon>
        <taxon>Bacillota</taxon>
        <taxon>Bacilli</taxon>
        <taxon>Bacillales</taxon>
        <taxon>Alicyclobacillaceae</taxon>
        <taxon>Tumebacillus</taxon>
    </lineage>
</organism>
<keyword evidence="2" id="KW-1185">Reference proteome</keyword>
<sequence>MAIFAAQAFDRAIRKQFAKVTCLVENSARFVAERVLQKRLGRFIRLVEIALRQRHATEVDLAGHVDRAKLETRVQDVDLEVADRCADRNVARRLRHIIGDVVGSSADGALGRPVGVDDQNVQPEAALPSANHFAEHRFARYEDALHRGELCVLLIGEIRCQLLEQDGRDRQRGRLCPFDRLRQFADRETLVG</sequence>
<accession>A0A223CXH4</accession>
<dbReference type="KEGG" id="tab:CIG75_02705"/>
<gene>
    <name evidence="1" type="ORF">CIG75_02705</name>
</gene>
<protein>
    <submittedName>
        <fullName evidence="1">Uncharacterized protein</fullName>
    </submittedName>
</protein>
<evidence type="ECO:0000313" key="2">
    <source>
        <dbReference type="Proteomes" id="UP000214688"/>
    </source>
</evidence>
<evidence type="ECO:0000313" key="1">
    <source>
        <dbReference type="EMBL" id="ASS73996.1"/>
    </source>
</evidence>
<proteinExistence type="predicted"/>